<evidence type="ECO:0000313" key="3">
    <source>
        <dbReference type="Proteomes" id="UP000228711"/>
    </source>
</evidence>
<proteinExistence type="predicted"/>
<sequence>MAKFEIFLDRSNLYRWRLRAGNGEIIAVSESYTTKFNARHSVAVVKTIAPSAYIIDLV</sequence>
<organism evidence="2 3">
    <name type="scientific">Candidatus Kerfeldbacteria bacterium CG08_land_8_20_14_0_20_42_7</name>
    <dbReference type="NCBI Taxonomy" id="2014245"/>
    <lineage>
        <taxon>Bacteria</taxon>
        <taxon>Candidatus Kerfeldiibacteriota</taxon>
    </lineage>
</organism>
<comment type="caution">
    <text evidence="2">The sequence shown here is derived from an EMBL/GenBank/DDBJ whole genome shotgun (WGS) entry which is preliminary data.</text>
</comment>
<dbReference type="EMBL" id="PEXV01000100">
    <property type="protein sequence ID" value="PIS41474.1"/>
    <property type="molecule type" value="Genomic_DNA"/>
</dbReference>
<accession>A0A2H0YSJ8</accession>
<dbReference type="InterPro" id="IPR036913">
    <property type="entry name" value="YegP-like_sf"/>
</dbReference>
<name>A0A2H0YSJ8_9BACT</name>
<gene>
    <name evidence="2" type="ORF">COT25_02930</name>
</gene>
<dbReference type="Pfam" id="PF07411">
    <property type="entry name" value="DUF1508"/>
    <property type="match status" value="1"/>
</dbReference>
<feature type="domain" description="DUF1508" evidence="1">
    <location>
        <begin position="9"/>
        <end position="56"/>
    </location>
</feature>
<dbReference type="AlphaFoldDB" id="A0A2H0YSJ8"/>
<protein>
    <submittedName>
        <fullName evidence="2">DUF1508 domain-containing protein</fullName>
    </submittedName>
</protein>
<evidence type="ECO:0000259" key="1">
    <source>
        <dbReference type="Pfam" id="PF07411"/>
    </source>
</evidence>
<reference evidence="3" key="1">
    <citation type="submission" date="2017-09" db="EMBL/GenBank/DDBJ databases">
        <title>Depth-based differentiation of microbial function through sediment-hosted aquifers and enrichment of novel symbionts in the deep terrestrial subsurface.</title>
        <authorList>
            <person name="Probst A.J."/>
            <person name="Ladd B."/>
            <person name="Jarett J.K."/>
            <person name="Geller-Mcgrath D.E."/>
            <person name="Sieber C.M.K."/>
            <person name="Emerson J.B."/>
            <person name="Anantharaman K."/>
            <person name="Thomas B.C."/>
            <person name="Malmstrom R."/>
            <person name="Stieglmeier M."/>
            <person name="Klingl A."/>
            <person name="Woyke T."/>
            <person name="Ryan C.M."/>
            <person name="Banfield J.F."/>
        </authorList>
    </citation>
    <scope>NUCLEOTIDE SEQUENCE [LARGE SCALE GENOMIC DNA]</scope>
</reference>
<dbReference type="Gene3D" id="3.30.160.160">
    <property type="entry name" value="YegP-like"/>
    <property type="match status" value="1"/>
</dbReference>
<dbReference type="Proteomes" id="UP000228711">
    <property type="component" value="Unassembled WGS sequence"/>
</dbReference>
<dbReference type="InterPro" id="IPR010879">
    <property type="entry name" value="DUF1508"/>
</dbReference>
<evidence type="ECO:0000313" key="2">
    <source>
        <dbReference type="EMBL" id="PIS41474.1"/>
    </source>
</evidence>
<dbReference type="SUPFAM" id="SSF160113">
    <property type="entry name" value="YegP-like"/>
    <property type="match status" value="1"/>
</dbReference>